<dbReference type="InterPro" id="IPR029025">
    <property type="entry name" value="T3SS_substrate_exporter_C"/>
</dbReference>
<dbReference type="GO" id="GO:0009306">
    <property type="term" value="P:protein secretion"/>
    <property type="evidence" value="ECO:0007669"/>
    <property type="project" value="InterPro"/>
</dbReference>
<proteinExistence type="predicted"/>
<name>A0A3B0X1A3_9ZZZZ</name>
<reference evidence="1" key="1">
    <citation type="submission" date="2018-06" db="EMBL/GenBank/DDBJ databases">
        <authorList>
            <person name="Zhirakovskaya E."/>
        </authorList>
    </citation>
    <scope>NUCLEOTIDE SEQUENCE</scope>
</reference>
<dbReference type="PANTHER" id="PTHR30531">
    <property type="entry name" value="FLAGELLAR BIOSYNTHETIC PROTEIN FLHB"/>
    <property type="match status" value="1"/>
</dbReference>
<gene>
    <name evidence="1" type="ORF">MNBD_GAMMA07-102</name>
</gene>
<keyword evidence="1" id="KW-0969">Cilium</keyword>
<dbReference type="Pfam" id="PF01312">
    <property type="entry name" value="Bac_export_2"/>
    <property type="match status" value="1"/>
</dbReference>
<evidence type="ECO:0000313" key="1">
    <source>
        <dbReference type="EMBL" id="VAW57302.1"/>
    </source>
</evidence>
<dbReference type="Gene3D" id="3.40.1690.10">
    <property type="entry name" value="secretion proteins EscU"/>
    <property type="match status" value="1"/>
</dbReference>
<protein>
    <submittedName>
        <fullName evidence="1">Flagellar biosynthesis protein FlhB</fullName>
    </submittedName>
</protein>
<keyword evidence="1" id="KW-0966">Cell projection</keyword>
<organism evidence="1">
    <name type="scientific">hydrothermal vent metagenome</name>
    <dbReference type="NCBI Taxonomy" id="652676"/>
    <lineage>
        <taxon>unclassified sequences</taxon>
        <taxon>metagenomes</taxon>
        <taxon>ecological metagenomes</taxon>
    </lineage>
</organism>
<dbReference type="PANTHER" id="PTHR30531:SF12">
    <property type="entry name" value="FLAGELLAR BIOSYNTHETIC PROTEIN FLHB"/>
    <property type="match status" value="1"/>
</dbReference>
<keyword evidence="1" id="KW-0282">Flagellum</keyword>
<dbReference type="InterPro" id="IPR006135">
    <property type="entry name" value="T3SS_substrate_exporter"/>
</dbReference>
<dbReference type="GO" id="GO:0005886">
    <property type="term" value="C:plasma membrane"/>
    <property type="evidence" value="ECO:0007669"/>
    <property type="project" value="TreeGrafter"/>
</dbReference>
<dbReference type="SUPFAM" id="SSF160544">
    <property type="entry name" value="EscU C-terminal domain-like"/>
    <property type="match status" value="1"/>
</dbReference>
<sequence length="91" mass="10018">MKQSIPIAVALEYDGKSAPNVSARGIGPIANEIIKTAKKHNVPLQQDEELIEVLAELNLSDEIPENLYRAIAEIIAFAYILSGKFPKDWQG</sequence>
<dbReference type="AlphaFoldDB" id="A0A3B0X1A3"/>
<accession>A0A3B0X1A3</accession>
<dbReference type="EMBL" id="UOFF01000369">
    <property type="protein sequence ID" value="VAW57302.1"/>
    <property type="molecule type" value="Genomic_DNA"/>
</dbReference>